<evidence type="ECO:0000256" key="2">
    <source>
        <dbReference type="ARBA" id="ARBA00019841"/>
    </source>
</evidence>
<dbReference type="InterPro" id="IPR001667">
    <property type="entry name" value="DDH_dom"/>
</dbReference>
<dbReference type="GO" id="GO:0004527">
    <property type="term" value="F:exonuclease activity"/>
    <property type="evidence" value="ECO:0007669"/>
    <property type="project" value="UniProtKB-KW"/>
</dbReference>
<evidence type="ECO:0000256" key="5">
    <source>
        <dbReference type="ARBA" id="ARBA00022839"/>
    </source>
</evidence>
<evidence type="ECO:0000256" key="4">
    <source>
        <dbReference type="ARBA" id="ARBA00022801"/>
    </source>
</evidence>
<sequence>MNCRLVAVDGSAYASAYGLGPLAAKLCAHSQLDDAQMKDLLGDDALTTSKAECVKAACDRLLKAKDQNEKVFVGGDYDADGICATTIMKKTLDLLGITNGYYIPDRLKEGYGLSAHTVQLAKQKGYSLIITVDNGVKAHEAIQAAHDLGMEIIITDHHTIAEEVGADILVHPTLMEEQYRTLSGAGVALEISRNLIGNDERLTSIACVAAIGDVMPLWHETRRIVKRGIHNLSQGIPASVCALFNGRGRVDETAIAFQIVPKLNAVGRMNDDSNVNTVVPFLLSENRAVIADYARQLNDVNRARQNISARMLTKAKTILQDDDFLLVYDPTFETGISGLVAGRLAHEYHKPALVMADHNDLITGSARSVEGFNIYDFFSQFDCLKAFGGHPMAAGLSIAKEDYDAFCHQLKDHMAASHFVYHEPIQDAIIVNSQDIEISAIQDQERLFPWPKQLKDPLFAIRNPQVVNVMHRPKVVRYHLANQMEGYDAISFDMNKEYPDAPQLLIGTIGLNEFRSHISAQMMLQEIK</sequence>
<evidence type="ECO:0000256" key="1">
    <source>
        <dbReference type="ARBA" id="ARBA00005915"/>
    </source>
</evidence>
<dbReference type="Pfam" id="PF17768">
    <property type="entry name" value="RecJ_OB"/>
    <property type="match status" value="1"/>
</dbReference>
<dbReference type="PANTHER" id="PTHR30255">
    <property type="entry name" value="SINGLE-STRANDED-DNA-SPECIFIC EXONUCLEASE RECJ"/>
    <property type="match status" value="1"/>
</dbReference>
<dbReference type="InterPro" id="IPR051673">
    <property type="entry name" value="SSDNA_exonuclease_RecJ"/>
</dbReference>
<feature type="domain" description="DDH" evidence="6">
    <location>
        <begin position="70"/>
        <end position="194"/>
    </location>
</feature>
<name>A0AB35U5S5_9FIRM</name>
<feature type="domain" description="RecJ OB" evidence="8">
    <location>
        <begin position="431"/>
        <end position="525"/>
    </location>
</feature>
<dbReference type="Gene3D" id="3.10.310.30">
    <property type="match status" value="1"/>
</dbReference>
<evidence type="ECO:0000313" key="9">
    <source>
        <dbReference type="EMBL" id="MDX8419147.1"/>
    </source>
</evidence>
<evidence type="ECO:0000256" key="3">
    <source>
        <dbReference type="ARBA" id="ARBA00022722"/>
    </source>
</evidence>
<dbReference type="AlphaFoldDB" id="A0AB35U5S5"/>
<accession>A0AB35U5S5</accession>
<comment type="caution">
    <text evidence="9">The sequence shown here is derived from an EMBL/GenBank/DDBJ whole genome shotgun (WGS) entry which is preliminary data.</text>
</comment>
<dbReference type="SUPFAM" id="SSF64182">
    <property type="entry name" value="DHH phosphoesterases"/>
    <property type="match status" value="1"/>
</dbReference>
<dbReference type="EMBL" id="JALBUR010000005">
    <property type="protein sequence ID" value="MDX8419147.1"/>
    <property type="molecule type" value="Genomic_DNA"/>
</dbReference>
<protein>
    <recommendedName>
        <fullName evidence="2">Single-stranded-DNA-specific exonuclease RecJ</fullName>
    </recommendedName>
</protein>
<dbReference type="RefSeq" id="WP_370595654.1">
    <property type="nucleotide sequence ID" value="NZ_JALBUR010000005.1"/>
</dbReference>
<evidence type="ECO:0000313" key="10">
    <source>
        <dbReference type="Proteomes" id="UP001286174"/>
    </source>
</evidence>
<organism evidence="9 10">
    <name type="scientific">Grylomicrobium aquisgranensis</name>
    <dbReference type="NCBI Taxonomy" id="2926318"/>
    <lineage>
        <taxon>Bacteria</taxon>
        <taxon>Bacillati</taxon>
        <taxon>Bacillota</taxon>
        <taxon>Erysipelotrichia</taxon>
        <taxon>Erysipelotrichales</taxon>
        <taxon>Erysipelotrichaceae</taxon>
        <taxon>Grylomicrobium</taxon>
    </lineage>
</organism>
<reference evidence="9 10" key="1">
    <citation type="submission" date="2022-03" db="EMBL/GenBank/DDBJ databases">
        <title>Novel taxa within the pig intestine.</title>
        <authorList>
            <person name="Wylensek D."/>
            <person name="Bishof K."/>
            <person name="Afrizal A."/>
            <person name="Clavel T."/>
        </authorList>
    </citation>
    <scope>NUCLEOTIDE SEQUENCE [LARGE SCALE GENOMIC DNA]</scope>
    <source>
        <strain evidence="9 10">CLA-KB-P133</strain>
    </source>
</reference>
<evidence type="ECO:0000259" key="7">
    <source>
        <dbReference type="Pfam" id="PF02272"/>
    </source>
</evidence>
<dbReference type="Proteomes" id="UP001286174">
    <property type="component" value="Unassembled WGS sequence"/>
</dbReference>
<dbReference type="InterPro" id="IPR003156">
    <property type="entry name" value="DHHA1_dom"/>
</dbReference>
<dbReference type="GO" id="GO:0003676">
    <property type="term" value="F:nucleic acid binding"/>
    <property type="evidence" value="ECO:0007669"/>
    <property type="project" value="InterPro"/>
</dbReference>
<keyword evidence="10" id="KW-1185">Reference proteome</keyword>
<dbReference type="Pfam" id="PF01368">
    <property type="entry name" value="DHH"/>
    <property type="match status" value="1"/>
</dbReference>
<evidence type="ECO:0000259" key="8">
    <source>
        <dbReference type="Pfam" id="PF17768"/>
    </source>
</evidence>
<evidence type="ECO:0000259" key="6">
    <source>
        <dbReference type="Pfam" id="PF01368"/>
    </source>
</evidence>
<dbReference type="InterPro" id="IPR038763">
    <property type="entry name" value="DHH_sf"/>
</dbReference>
<dbReference type="PANTHER" id="PTHR30255:SF2">
    <property type="entry name" value="SINGLE-STRANDED-DNA-SPECIFIC EXONUCLEASE RECJ"/>
    <property type="match status" value="1"/>
</dbReference>
<keyword evidence="3" id="KW-0540">Nuclease</keyword>
<feature type="domain" description="DHHA1" evidence="7">
    <location>
        <begin position="326"/>
        <end position="414"/>
    </location>
</feature>
<dbReference type="Pfam" id="PF02272">
    <property type="entry name" value="DHHA1"/>
    <property type="match status" value="1"/>
</dbReference>
<comment type="similarity">
    <text evidence="1">Belongs to the RecJ family.</text>
</comment>
<dbReference type="InterPro" id="IPR041122">
    <property type="entry name" value="RecJ_OB"/>
</dbReference>
<dbReference type="Gene3D" id="3.90.1640.30">
    <property type="match status" value="1"/>
</dbReference>
<keyword evidence="4" id="KW-0378">Hydrolase</keyword>
<keyword evidence="5" id="KW-0269">Exonuclease</keyword>
<proteinExistence type="inferred from homology"/>
<gene>
    <name evidence="9" type="ORF">MOZ60_03455</name>
</gene>